<name>A0ABV7VW99_9GAMM</name>
<dbReference type="PROSITE" id="PS51012">
    <property type="entry name" value="ABC_TM2"/>
    <property type="match status" value="1"/>
</dbReference>
<comment type="similarity">
    <text evidence="2">Belongs to the ABC-2 integral membrane protein family.</text>
</comment>
<keyword evidence="4" id="KW-1003">Cell membrane</keyword>
<comment type="subcellular location">
    <subcellularLocation>
        <location evidence="1">Cell membrane</location>
        <topology evidence="1">Multi-pass membrane protein</topology>
    </subcellularLocation>
</comment>
<feature type="transmembrane region" description="Helical" evidence="8">
    <location>
        <begin position="220"/>
        <end position="244"/>
    </location>
</feature>
<dbReference type="Pfam" id="PF12698">
    <property type="entry name" value="ABC2_membrane_3"/>
    <property type="match status" value="1"/>
</dbReference>
<dbReference type="Proteomes" id="UP001595722">
    <property type="component" value="Unassembled WGS sequence"/>
</dbReference>
<evidence type="ECO:0000256" key="7">
    <source>
        <dbReference type="ARBA" id="ARBA00023136"/>
    </source>
</evidence>
<feature type="transmembrane region" description="Helical" evidence="8">
    <location>
        <begin position="256"/>
        <end position="277"/>
    </location>
</feature>
<feature type="transmembrane region" description="Helical" evidence="8">
    <location>
        <begin position="21"/>
        <end position="39"/>
    </location>
</feature>
<dbReference type="InterPro" id="IPR047817">
    <property type="entry name" value="ABC2_TM_bact-type"/>
</dbReference>
<feature type="domain" description="ABC transmembrane type-2" evidence="9">
    <location>
        <begin position="133"/>
        <end position="369"/>
    </location>
</feature>
<feature type="transmembrane region" description="Helical" evidence="8">
    <location>
        <begin position="344"/>
        <end position="363"/>
    </location>
</feature>
<evidence type="ECO:0000256" key="4">
    <source>
        <dbReference type="ARBA" id="ARBA00022475"/>
    </source>
</evidence>
<dbReference type="EMBL" id="JBHRYB010000016">
    <property type="protein sequence ID" value="MFC3681595.1"/>
    <property type="molecule type" value="Genomic_DNA"/>
</dbReference>
<evidence type="ECO:0000256" key="6">
    <source>
        <dbReference type="ARBA" id="ARBA00022989"/>
    </source>
</evidence>
<keyword evidence="7 8" id="KW-0472">Membrane</keyword>
<dbReference type="PANTHER" id="PTHR30294:SF47">
    <property type="entry name" value="INNER MEMBRANE TRANSPORT PERMEASE YHHJ"/>
    <property type="match status" value="1"/>
</dbReference>
<evidence type="ECO:0000256" key="5">
    <source>
        <dbReference type="ARBA" id="ARBA00022692"/>
    </source>
</evidence>
<keyword evidence="6 8" id="KW-1133">Transmembrane helix</keyword>
<dbReference type="RefSeq" id="WP_376868095.1">
    <property type="nucleotide sequence ID" value="NZ_JBHRYB010000016.1"/>
</dbReference>
<dbReference type="Gene3D" id="3.40.1710.10">
    <property type="entry name" value="abc type-2 transporter like domain"/>
    <property type="match status" value="1"/>
</dbReference>
<sequence length="372" mass="40983">MNLANIRRLGVKELFSLKADIVLMILIVYIFSLAIYSISTGVSFEVKDASVAVVDDDHSLLSRQISAALLPPQFKAAAEIPASRINEVLENGEYVFVLVFPPDFEKDLLAGRQPQLQLNVDASAMTQAGNGSVYIQQIIIAEVMKYLSPGQQLSDKLPLDINVRRLFNPNSSSVWFNSLMQLVNSITMLGVILTGAALIREREHGTIEHLLVMPVTPAEIMLAKIWANGLVILVVALLSLWLVVHLWLQVPIQGSVWLFTLGAVLYLFSLTSLSIMLGTVTHSMAQFGLLVIPVIVIMYLLSGGTTPQESMPDLVRWLMQLSPSSHFVSFSQGVLYRGAGLQNVWPQLLLLAISGLVFFSIALKRFRKAIEG</sequence>
<evidence type="ECO:0000259" key="9">
    <source>
        <dbReference type="PROSITE" id="PS51012"/>
    </source>
</evidence>
<proteinExistence type="inferred from homology"/>
<feature type="transmembrane region" description="Helical" evidence="8">
    <location>
        <begin position="174"/>
        <end position="199"/>
    </location>
</feature>
<comment type="caution">
    <text evidence="10">The sequence shown here is derived from an EMBL/GenBank/DDBJ whole genome shotgun (WGS) entry which is preliminary data.</text>
</comment>
<keyword evidence="5 8" id="KW-0812">Transmembrane</keyword>
<evidence type="ECO:0000313" key="10">
    <source>
        <dbReference type="EMBL" id="MFC3681595.1"/>
    </source>
</evidence>
<dbReference type="InterPro" id="IPR013525">
    <property type="entry name" value="ABC2_TM"/>
</dbReference>
<evidence type="ECO:0000256" key="3">
    <source>
        <dbReference type="ARBA" id="ARBA00022448"/>
    </source>
</evidence>
<dbReference type="InterPro" id="IPR051449">
    <property type="entry name" value="ABC-2_transporter_component"/>
</dbReference>
<feature type="transmembrane region" description="Helical" evidence="8">
    <location>
        <begin position="284"/>
        <end position="302"/>
    </location>
</feature>
<accession>A0ABV7VW99</accession>
<evidence type="ECO:0000256" key="1">
    <source>
        <dbReference type="ARBA" id="ARBA00004651"/>
    </source>
</evidence>
<organism evidence="10 11">
    <name type="scientific">Bacterioplanoides pacificum</name>
    <dbReference type="NCBI Taxonomy" id="1171596"/>
    <lineage>
        <taxon>Bacteria</taxon>
        <taxon>Pseudomonadati</taxon>
        <taxon>Pseudomonadota</taxon>
        <taxon>Gammaproteobacteria</taxon>
        <taxon>Oceanospirillales</taxon>
        <taxon>Oceanospirillaceae</taxon>
        <taxon>Bacterioplanoides</taxon>
    </lineage>
</organism>
<evidence type="ECO:0000256" key="2">
    <source>
        <dbReference type="ARBA" id="ARBA00007783"/>
    </source>
</evidence>
<reference evidence="11" key="1">
    <citation type="journal article" date="2019" name="Int. J. Syst. Evol. Microbiol.">
        <title>The Global Catalogue of Microorganisms (GCM) 10K type strain sequencing project: providing services to taxonomists for standard genome sequencing and annotation.</title>
        <authorList>
            <consortium name="The Broad Institute Genomics Platform"/>
            <consortium name="The Broad Institute Genome Sequencing Center for Infectious Disease"/>
            <person name="Wu L."/>
            <person name="Ma J."/>
        </authorList>
    </citation>
    <scope>NUCLEOTIDE SEQUENCE [LARGE SCALE GENOMIC DNA]</scope>
    <source>
        <strain evidence="11">KCTC 42424</strain>
    </source>
</reference>
<protein>
    <submittedName>
        <fullName evidence="10">ABC transporter permease</fullName>
    </submittedName>
</protein>
<evidence type="ECO:0000313" key="11">
    <source>
        <dbReference type="Proteomes" id="UP001595722"/>
    </source>
</evidence>
<evidence type="ECO:0000256" key="8">
    <source>
        <dbReference type="SAM" id="Phobius"/>
    </source>
</evidence>
<keyword evidence="11" id="KW-1185">Reference proteome</keyword>
<gene>
    <name evidence="10" type="ORF">ACFOMG_15930</name>
</gene>
<dbReference type="PANTHER" id="PTHR30294">
    <property type="entry name" value="MEMBRANE COMPONENT OF ABC TRANSPORTER YHHJ-RELATED"/>
    <property type="match status" value="1"/>
</dbReference>
<keyword evidence="3" id="KW-0813">Transport</keyword>